<feature type="transmembrane region" description="Helical" evidence="7">
    <location>
        <begin position="84"/>
        <end position="101"/>
    </location>
</feature>
<feature type="transmembrane region" description="Helical" evidence="7">
    <location>
        <begin position="108"/>
        <end position="125"/>
    </location>
</feature>
<proteinExistence type="inferred from homology"/>
<dbReference type="Pfam" id="PF02308">
    <property type="entry name" value="MgtC"/>
    <property type="match status" value="1"/>
</dbReference>
<organism evidence="9 10">
    <name type="scientific">Roseospira navarrensis</name>
    <dbReference type="NCBI Taxonomy" id="140058"/>
    <lineage>
        <taxon>Bacteria</taxon>
        <taxon>Pseudomonadati</taxon>
        <taxon>Pseudomonadota</taxon>
        <taxon>Alphaproteobacteria</taxon>
        <taxon>Rhodospirillales</taxon>
        <taxon>Rhodospirillaceae</taxon>
        <taxon>Roseospira</taxon>
    </lineage>
</organism>
<keyword evidence="7" id="KW-0997">Cell inner membrane</keyword>
<evidence type="ECO:0000256" key="4">
    <source>
        <dbReference type="ARBA" id="ARBA00022692"/>
    </source>
</evidence>
<evidence type="ECO:0000256" key="5">
    <source>
        <dbReference type="ARBA" id="ARBA00022989"/>
    </source>
</evidence>
<evidence type="ECO:0000259" key="8">
    <source>
        <dbReference type="Pfam" id="PF02308"/>
    </source>
</evidence>
<comment type="caution">
    <text evidence="9">The sequence shown here is derived from an EMBL/GenBank/DDBJ whole genome shotgun (WGS) entry which is preliminary data.</text>
</comment>
<feature type="transmembrane region" description="Helical" evidence="7">
    <location>
        <begin position="46"/>
        <end position="64"/>
    </location>
</feature>
<dbReference type="PANTHER" id="PTHR33778:SF1">
    <property type="entry name" value="MAGNESIUM TRANSPORTER YHID-RELATED"/>
    <property type="match status" value="1"/>
</dbReference>
<dbReference type="InterPro" id="IPR049177">
    <property type="entry name" value="MgtC_SapB_SrpB_YhiD_N"/>
</dbReference>
<keyword evidence="10" id="KW-1185">Reference proteome</keyword>
<feature type="transmembrane region" description="Helical" evidence="7">
    <location>
        <begin position="14"/>
        <end position="34"/>
    </location>
</feature>
<dbReference type="Proteomes" id="UP000434582">
    <property type="component" value="Unassembled WGS sequence"/>
</dbReference>
<evidence type="ECO:0000256" key="3">
    <source>
        <dbReference type="ARBA" id="ARBA00022475"/>
    </source>
</evidence>
<dbReference type="InterPro" id="IPR003416">
    <property type="entry name" value="MgtC/SapB/SrpB/YhiD_fam"/>
</dbReference>
<evidence type="ECO:0000256" key="7">
    <source>
        <dbReference type="RuleBase" id="RU365041"/>
    </source>
</evidence>
<evidence type="ECO:0000313" key="9">
    <source>
        <dbReference type="EMBL" id="MQX38280.1"/>
    </source>
</evidence>
<evidence type="ECO:0000256" key="1">
    <source>
        <dbReference type="ARBA" id="ARBA00004651"/>
    </source>
</evidence>
<gene>
    <name evidence="9" type="ORF">GHC57_17325</name>
</gene>
<dbReference type="AlphaFoldDB" id="A0A7X1ZJB7"/>
<dbReference type="GO" id="GO:0005886">
    <property type="term" value="C:plasma membrane"/>
    <property type="evidence" value="ECO:0007669"/>
    <property type="project" value="UniProtKB-SubCell"/>
</dbReference>
<keyword evidence="6 7" id="KW-0472">Membrane</keyword>
<name>A0A7X1ZJB7_9PROT</name>
<feature type="transmembrane region" description="Helical" evidence="7">
    <location>
        <begin position="131"/>
        <end position="152"/>
    </location>
</feature>
<dbReference type="EMBL" id="WIVE01000085">
    <property type="protein sequence ID" value="MQX38280.1"/>
    <property type="molecule type" value="Genomic_DNA"/>
</dbReference>
<comment type="similarity">
    <text evidence="2 7">Belongs to the MgtC/SapB family.</text>
</comment>
<keyword evidence="5 7" id="KW-1133">Transmembrane helix</keyword>
<reference evidence="9 10" key="1">
    <citation type="submission" date="2019-10" db="EMBL/GenBank/DDBJ databases">
        <title>Draft whole-genome sequence of the purple nonsulfur photosynthetic bacterium Roseospira navarrensis DSM 15114.</title>
        <authorList>
            <person name="Kyndt J.A."/>
            <person name="Meyer T.E."/>
        </authorList>
    </citation>
    <scope>NUCLEOTIDE SEQUENCE [LARGE SCALE GENOMIC DNA]</scope>
    <source>
        <strain evidence="9 10">DSM 15114</strain>
    </source>
</reference>
<keyword evidence="4 7" id="KW-0812">Transmembrane</keyword>
<keyword evidence="3" id="KW-1003">Cell membrane</keyword>
<dbReference type="PANTHER" id="PTHR33778">
    <property type="entry name" value="PROTEIN MGTC"/>
    <property type="match status" value="1"/>
</dbReference>
<protein>
    <recommendedName>
        <fullName evidence="7">Protein MgtC</fullName>
    </recommendedName>
</protein>
<accession>A0A7X1ZJB7</accession>
<feature type="domain" description="MgtC/SapB/SrpB/YhiD N-terminal" evidence="8">
    <location>
        <begin position="24"/>
        <end position="149"/>
    </location>
</feature>
<sequence>MIETIDTFLQYRTIGIVEVAIRVVLAAALGLSLGLERHSKRKPMDFRAFAIVAVVACLVAILAQEVYAEYSHTQTTVRLDFMNIISGILTGIGFLGAGAIMRGDGDRVVGTATGASIWGAGGIGLTIGFGFYVLAAVGFVAIFGTLLVFGLLMPYRDDARAELGQHPDSP</sequence>
<dbReference type="RefSeq" id="WP_153346588.1">
    <property type="nucleotide sequence ID" value="NZ_WIVE01000085.1"/>
</dbReference>
<evidence type="ECO:0000256" key="6">
    <source>
        <dbReference type="ARBA" id="ARBA00023136"/>
    </source>
</evidence>
<dbReference type="PRINTS" id="PR01837">
    <property type="entry name" value="MGTCSAPBPROT"/>
</dbReference>
<comment type="subcellular location">
    <subcellularLocation>
        <location evidence="7">Cell inner membrane</location>
        <topology evidence="7">Multi-pass membrane protein</topology>
    </subcellularLocation>
    <subcellularLocation>
        <location evidence="1">Cell membrane</location>
        <topology evidence="1">Multi-pass membrane protein</topology>
    </subcellularLocation>
</comment>
<evidence type="ECO:0000313" key="10">
    <source>
        <dbReference type="Proteomes" id="UP000434582"/>
    </source>
</evidence>
<evidence type="ECO:0000256" key="2">
    <source>
        <dbReference type="ARBA" id="ARBA00009298"/>
    </source>
</evidence>
<dbReference type="OrthoDB" id="9811198at2"/>